<dbReference type="SUPFAM" id="SSF48498">
    <property type="entry name" value="Tetracyclin repressor-like, C-terminal domain"/>
    <property type="match status" value="1"/>
</dbReference>
<dbReference type="InterPro" id="IPR001647">
    <property type="entry name" value="HTH_TetR"/>
</dbReference>
<organism evidence="6 7">
    <name type="scientific">Arthrobacter humicola</name>
    <dbReference type="NCBI Taxonomy" id="409291"/>
    <lineage>
        <taxon>Bacteria</taxon>
        <taxon>Bacillati</taxon>
        <taxon>Actinomycetota</taxon>
        <taxon>Actinomycetes</taxon>
        <taxon>Micrococcales</taxon>
        <taxon>Micrococcaceae</taxon>
        <taxon>Arthrobacter</taxon>
    </lineage>
</organism>
<evidence type="ECO:0000259" key="5">
    <source>
        <dbReference type="PROSITE" id="PS50977"/>
    </source>
</evidence>
<dbReference type="RefSeq" id="WP_344367524.1">
    <property type="nucleotide sequence ID" value="NZ_BAAAQB010000041.1"/>
</dbReference>
<evidence type="ECO:0000313" key="7">
    <source>
        <dbReference type="Proteomes" id="UP001500102"/>
    </source>
</evidence>
<dbReference type="PANTHER" id="PTHR30055:SF234">
    <property type="entry name" value="HTH-TYPE TRANSCRIPTIONAL REGULATOR BETI"/>
    <property type="match status" value="1"/>
</dbReference>
<dbReference type="PANTHER" id="PTHR30055">
    <property type="entry name" value="HTH-TYPE TRANSCRIPTIONAL REGULATOR RUTR"/>
    <property type="match status" value="1"/>
</dbReference>
<dbReference type="Gene3D" id="1.10.357.10">
    <property type="entry name" value="Tetracycline Repressor, domain 2"/>
    <property type="match status" value="1"/>
</dbReference>
<evidence type="ECO:0000256" key="4">
    <source>
        <dbReference type="PROSITE-ProRule" id="PRU00335"/>
    </source>
</evidence>
<feature type="DNA-binding region" description="H-T-H motif" evidence="4">
    <location>
        <begin position="36"/>
        <end position="55"/>
    </location>
</feature>
<keyword evidence="3" id="KW-0804">Transcription</keyword>
<dbReference type="EMBL" id="BAAAQB010000041">
    <property type="protein sequence ID" value="GAA2143208.1"/>
    <property type="molecule type" value="Genomic_DNA"/>
</dbReference>
<dbReference type="InterPro" id="IPR009057">
    <property type="entry name" value="Homeodomain-like_sf"/>
</dbReference>
<dbReference type="InterPro" id="IPR050109">
    <property type="entry name" value="HTH-type_TetR-like_transc_reg"/>
</dbReference>
<evidence type="ECO:0000313" key="6">
    <source>
        <dbReference type="EMBL" id="GAA2143208.1"/>
    </source>
</evidence>
<evidence type="ECO:0000256" key="2">
    <source>
        <dbReference type="ARBA" id="ARBA00023125"/>
    </source>
</evidence>
<accession>A0ABN2ZJL0</accession>
<protein>
    <recommendedName>
        <fullName evidence="5">HTH tetR-type domain-containing protein</fullName>
    </recommendedName>
</protein>
<reference evidence="6 7" key="1">
    <citation type="journal article" date="2019" name="Int. J. Syst. Evol. Microbiol.">
        <title>The Global Catalogue of Microorganisms (GCM) 10K type strain sequencing project: providing services to taxonomists for standard genome sequencing and annotation.</title>
        <authorList>
            <consortium name="The Broad Institute Genomics Platform"/>
            <consortium name="The Broad Institute Genome Sequencing Center for Infectious Disease"/>
            <person name="Wu L."/>
            <person name="Ma J."/>
        </authorList>
    </citation>
    <scope>NUCLEOTIDE SEQUENCE [LARGE SCALE GENOMIC DNA]</scope>
    <source>
        <strain evidence="6 7">JCM 15921</strain>
    </source>
</reference>
<keyword evidence="2 4" id="KW-0238">DNA-binding</keyword>
<evidence type="ECO:0000256" key="3">
    <source>
        <dbReference type="ARBA" id="ARBA00023163"/>
    </source>
</evidence>
<name>A0ABN2ZJL0_9MICC</name>
<sequence length="198" mass="21660">MSEVQKERTKRADAVRNKDAIIDAALTCLSDDPGASMSEIARVAGVGRVTLYGHFADREELVGAVFARTMDRAAAELAAVDIKQDTWKCLRDLVQSSWRVLYQFNSLLAAAEPYLSAEQIRAHHDKPLARVITVLEKGRSEGTFRTDQSLAWQGACFYSILHSAAAEIRAGRLTEDDAARVLPATIRALLIPPADPAP</sequence>
<keyword evidence="7" id="KW-1185">Reference proteome</keyword>
<comment type="caution">
    <text evidence="6">The sequence shown here is derived from an EMBL/GenBank/DDBJ whole genome shotgun (WGS) entry which is preliminary data.</text>
</comment>
<evidence type="ECO:0000256" key="1">
    <source>
        <dbReference type="ARBA" id="ARBA00023015"/>
    </source>
</evidence>
<dbReference type="PROSITE" id="PS50977">
    <property type="entry name" value="HTH_TETR_2"/>
    <property type="match status" value="1"/>
</dbReference>
<gene>
    <name evidence="6" type="ORF">GCM10009825_33260</name>
</gene>
<keyword evidence="1" id="KW-0805">Transcription regulation</keyword>
<dbReference type="Proteomes" id="UP001500102">
    <property type="component" value="Unassembled WGS sequence"/>
</dbReference>
<dbReference type="InterPro" id="IPR036271">
    <property type="entry name" value="Tet_transcr_reg_TetR-rel_C_sf"/>
</dbReference>
<dbReference type="SUPFAM" id="SSF46689">
    <property type="entry name" value="Homeodomain-like"/>
    <property type="match status" value="1"/>
</dbReference>
<feature type="domain" description="HTH tetR-type" evidence="5">
    <location>
        <begin position="15"/>
        <end position="73"/>
    </location>
</feature>
<proteinExistence type="predicted"/>
<dbReference type="Pfam" id="PF00440">
    <property type="entry name" value="TetR_N"/>
    <property type="match status" value="1"/>
</dbReference>